<dbReference type="EMBL" id="VSWD01000071">
    <property type="protein sequence ID" value="KAK3082561.1"/>
    <property type="molecule type" value="Genomic_DNA"/>
</dbReference>
<dbReference type="AlphaFoldDB" id="A0AA88XCT3"/>
<comment type="caution">
    <text evidence="1">The sequence shown here is derived from an EMBL/GenBank/DDBJ whole genome shotgun (WGS) entry which is preliminary data.</text>
</comment>
<sequence length="67" mass="7278">MDGYIQQCDKLAHLGSTQGNESFNKLVASKAPKAYHFSGSANLNYRVAACVAQKNIGQKYVMAVRNA</sequence>
<organism evidence="1 2">
    <name type="scientific">Pinctada imbricata</name>
    <name type="common">Atlantic pearl-oyster</name>
    <name type="synonym">Pinctada martensii</name>
    <dbReference type="NCBI Taxonomy" id="66713"/>
    <lineage>
        <taxon>Eukaryota</taxon>
        <taxon>Metazoa</taxon>
        <taxon>Spiralia</taxon>
        <taxon>Lophotrochozoa</taxon>
        <taxon>Mollusca</taxon>
        <taxon>Bivalvia</taxon>
        <taxon>Autobranchia</taxon>
        <taxon>Pteriomorphia</taxon>
        <taxon>Pterioida</taxon>
        <taxon>Pterioidea</taxon>
        <taxon>Pteriidae</taxon>
        <taxon>Pinctada</taxon>
    </lineage>
</organism>
<keyword evidence="2" id="KW-1185">Reference proteome</keyword>
<gene>
    <name evidence="1" type="ORF">FSP39_005383</name>
</gene>
<reference evidence="1" key="1">
    <citation type="submission" date="2019-08" db="EMBL/GenBank/DDBJ databases">
        <title>The improved chromosome-level genome for the pearl oyster Pinctada fucata martensii using PacBio sequencing and Hi-C.</title>
        <authorList>
            <person name="Zheng Z."/>
        </authorList>
    </citation>
    <scope>NUCLEOTIDE SEQUENCE</scope>
    <source>
        <strain evidence="1">ZZ-2019</strain>
        <tissue evidence="1">Adductor muscle</tissue>
    </source>
</reference>
<protein>
    <submittedName>
        <fullName evidence="1">Uncharacterized protein</fullName>
    </submittedName>
</protein>
<proteinExistence type="predicted"/>
<accession>A0AA88XCT3</accession>
<evidence type="ECO:0000313" key="2">
    <source>
        <dbReference type="Proteomes" id="UP001186944"/>
    </source>
</evidence>
<name>A0AA88XCT3_PINIB</name>
<evidence type="ECO:0000313" key="1">
    <source>
        <dbReference type="EMBL" id="KAK3082561.1"/>
    </source>
</evidence>
<dbReference type="Proteomes" id="UP001186944">
    <property type="component" value="Unassembled WGS sequence"/>
</dbReference>